<dbReference type="Gene3D" id="1.25.40.10">
    <property type="entry name" value="Tetratricopeptide repeat domain"/>
    <property type="match status" value="1"/>
</dbReference>
<keyword evidence="2" id="KW-0963">Cytoplasm</keyword>
<dbReference type="InterPro" id="IPR019734">
    <property type="entry name" value="TPR_rpt"/>
</dbReference>
<dbReference type="KEGG" id="clec:106666753"/>
<dbReference type="Pfam" id="PF13181">
    <property type="entry name" value="TPR_8"/>
    <property type="match status" value="1"/>
</dbReference>
<evidence type="ECO:0000256" key="2">
    <source>
        <dbReference type="ARBA" id="ARBA00022490"/>
    </source>
</evidence>
<evidence type="ECO:0000256" key="5">
    <source>
        <dbReference type="ARBA" id="ARBA00023212"/>
    </source>
</evidence>
<keyword evidence="5" id="KW-0206">Cytoskeleton</keyword>
<dbReference type="OMA" id="KGRSHKT"/>
<evidence type="ECO:0000256" key="6">
    <source>
        <dbReference type="ARBA" id="ARBA00023273"/>
    </source>
</evidence>
<evidence type="ECO:0000256" key="1">
    <source>
        <dbReference type="ARBA" id="ARBA00004430"/>
    </source>
</evidence>
<dbReference type="AlphaFoldDB" id="A0A8I6THL3"/>
<organism evidence="11 12">
    <name type="scientific">Cimex lectularius</name>
    <name type="common">Bed bug</name>
    <name type="synonym">Acanthia lectularia</name>
    <dbReference type="NCBI Taxonomy" id="79782"/>
    <lineage>
        <taxon>Eukaryota</taxon>
        <taxon>Metazoa</taxon>
        <taxon>Ecdysozoa</taxon>
        <taxon>Arthropoda</taxon>
        <taxon>Hexapoda</taxon>
        <taxon>Insecta</taxon>
        <taxon>Pterygota</taxon>
        <taxon>Neoptera</taxon>
        <taxon>Paraneoptera</taxon>
        <taxon>Hemiptera</taxon>
        <taxon>Heteroptera</taxon>
        <taxon>Panheteroptera</taxon>
        <taxon>Cimicomorpha</taxon>
        <taxon>Cimicidae</taxon>
        <taxon>Cimex</taxon>
    </lineage>
</organism>
<dbReference type="InterPro" id="IPR011990">
    <property type="entry name" value="TPR-like_helical_dom_sf"/>
</dbReference>
<dbReference type="InterPro" id="IPR040111">
    <property type="entry name" value="ODAD4"/>
</dbReference>
<sequence>MIQVASRVTRDTEVMSSFLFMAEGGEDKDTKEQASHAHAPPPPKEPPITSGPAPPGGSHGVWQLSKELKLKSNKAKKMGRTRYEECYTDKDRAAAVNMGSRDIKQSLKMKRKQEKSKALQLPEETEPGALLALAGYEMTAKRTDIALSFINKALDLNPEDKQALVARSKCYLLLGEARKALQDAEAALSIDASFIKALFQKAEALYYLGNFEHSLMYFHRGLRLRPDMEGFRLGVQKAQEAIENIIGSRTTGLLASTEQITNMLKGYKTVEELYKTAVLDLGKPTTEITKGKSQNSIQGGLKLKKKNVGLKKAEKHLLGELYADKVYLEELLTKKLDVISINQDFANNDVALHAKEGIDFLTTRQDFWRQQKPKTSAPIKFKNGESKIR</sequence>
<dbReference type="EnsemblMetazoa" id="XM_014394161.2">
    <property type="protein sequence ID" value="XP_014249647.1"/>
    <property type="gene ID" value="LOC106666753"/>
</dbReference>
<keyword evidence="3" id="KW-0677">Repeat</keyword>
<keyword evidence="4 9" id="KW-0802">TPR repeat</keyword>
<comment type="subcellular location">
    <subcellularLocation>
        <location evidence="1">Cytoplasm</location>
        <location evidence="1">Cytoskeleton</location>
        <location evidence="1">Cilium axoneme</location>
    </subcellularLocation>
</comment>
<dbReference type="OrthoDB" id="245563at2759"/>
<reference evidence="11" key="1">
    <citation type="submission" date="2022-01" db="UniProtKB">
        <authorList>
            <consortium name="EnsemblMetazoa"/>
        </authorList>
    </citation>
    <scope>IDENTIFICATION</scope>
</reference>
<accession>A0A8I6THL3</accession>
<dbReference type="Proteomes" id="UP000494040">
    <property type="component" value="Unassembled WGS sequence"/>
</dbReference>
<dbReference type="PANTHER" id="PTHR23040:SF1">
    <property type="entry name" value="OUTER DYNEIN ARM-DOCKING COMPLEX SUBUNIT 4"/>
    <property type="match status" value="1"/>
</dbReference>
<evidence type="ECO:0000256" key="9">
    <source>
        <dbReference type="PROSITE-ProRule" id="PRU00339"/>
    </source>
</evidence>
<dbReference type="SUPFAM" id="SSF48452">
    <property type="entry name" value="TPR-like"/>
    <property type="match status" value="1"/>
</dbReference>
<keyword evidence="6" id="KW-0966">Cell projection</keyword>
<dbReference type="RefSeq" id="XP_014249647.1">
    <property type="nucleotide sequence ID" value="XM_014394161.2"/>
</dbReference>
<evidence type="ECO:0000313" key="11">
    <source>
        <dbReference type="EnsemblMetazoa" id="XP_014249647.1"/>
    </source>
</evidence>
<evidence type="ECO:0000256" key="10">
    <source>
        <dbReference type="SAM" id="MobiDB-lite"/>
    </source>
</evidence>
<evidence type="ECO:0000256" key="3">
    <source>
        <dbReference type="ARBA" id="ARBA00022737"/>
    </source>
</evidence>
<name>A0A8I6THL3_CIMLE</name>
<proteinExistence type="predicted"/>
<feature type="compositionally biased region" description="Basic and acidic residues" evidence="10">
    <location>
        <begin position="25"/>
        <end position="35"/>
    </location>
</feature>
<dbReference type="PANTHER" id="PTHR23040">
    <property type="match status" value="1"/>
</dbReference>
<feature type="region of interest" description="Disordered" evidence="10">
    <location>
        <begin position="19"/>
        <end position="62"/>
    </location>
</feature>
<evidence type="ECO:0000256" key="8">
    <source>
        <dbReference type="ARBA" id="ARBA00034143"/>
    </source>
</evidence>
<evidence type="ECO:0000256" key="7">
    <source>
        <dbReference type="ARBA" id="ARBA00034139"/>
    </source>
</evidence>
<keyword evidence="12" id="KW-1185">Reference proteome</keyword>
<dbReference type="SMART" id="SM00028">
    <property type="entry name" value="TPR"/>
    <property type="match status" value="3"/>
</dbReference>
<evidence type="ECO:0000313" key="12">
    <source>
        <dbReference type="Proteomes" id="UP000494040"/>
    </source>
</evidence>
<dbReference type="GeneID" id="106666753"/>
<feature type="repeat" description="TPR" evidence="9">
    <location>
        <begin position="195"/>
        <end position="228"/>
    </location>
</feature>
<dbReference type="PROSITE" id="PS50005">
    <property type="entry name" value="TPR"/>
    <property type="match status" value="1"/>
</dbReference>
<dbReference type="GO" id="GO:0005930">
    <property type="term" value="C:axoneme"/>
    <property type="evidence" value="ECO:0007669"/>
    <property type="project" value="UniProtKB-SubCell"/>
</dbReference>
<protein>
    <recommendedName>
        <fullName evidence="7">Outer dynein arm-docking complex subunit 4</fullName>
    </recommendedName>
    <alternativeName>
        <fullName evidence="8">Tetratricopeptide repeat protein 25</fullName>
    </alternativeName>
</protein>
<evidence type="ECO:0000256" key="4">
    <source>
        <dbReference type="ARBA" id="ARBA00022803"/>
    </source>
</evidence>